<evidence type="ECO:0000256" key="4">
    <source>
        <dbReference type="ARBA" id="ARBA00023125"/>
    </source>
</evidence>
<dbReference type="GO" id="GO:0003677">
    <property type="term" value="F:DNA binding"/>
    <property type="evidence" value="ECO:0007669"/>
    <property type="project" value="UniProtKB-KW"/>
</dbReference>
<proteinExistence type="inferred from homology"/>
<dbReference type="InterPro" id="IPR007627">
    <property type="entry name" value="RNA_pol_sigma70_r2"/>
</dbReference>
<evidence type="ECO:0000256" key="3">
    <source>
        <dbReference type="ARBA" id="ARBA00023082"/>
    </source>
</evidence>
<dbReference type="RefSeq" id="WP_097441262.1">
    <property type="nucleotide sequence ID" value="NZ_NBWU01000001.1"/>
</dbReference>
<dbReference type="PANTHER" id="PTHR43133">
    <property type="entry name" value="RNA POLYMERASE ECF-TYPE SIGMA FACTO"/>
    <property type="match status" value="1"/>
</dbReference>
<dbReference type="PANTHER" id="PTHR43133:SF8">
    <property type="entry name" value="RNA POLYMERASE SIGMA FACTOR HI_1459-RELATED"/>
    <property type="match status" value="1"/>
</dbReference>
<dbReference type="Gene3D" id="1.10.10.10">
    <property type="entry name" value="Winged helix-like DNA-binding domain superfamily/Winged helix DNA-binding domain"/>
    <property type="match status" value="1"/>
</dbReference>
<dbReference type="GO" id="GO:0016987">
    <property type="term" value="F:sigma factor activity"/>
    <property type="evidence" value="ECO:0007669"/>
    <property type="project" value="UniProtKB-KW"/>
</dbReference>
<evidence type="ECO:0000313" key="7">
    <source>
        <dbReference type="EMBL" id="PCE65732.1"/>
    </source>
</evidence>
<dbReference type="NCBIfam" id="TIGR02937">
    <property type="entry name" value="sigma70-ECF"/>
    <property type="match status" value="1"/>
</dbReference>
<dbReference type="InterPro" id="IPR013325">
    <property type="entry name" value="RNA_pol_sigma_r2"/>
</dbReference>
<dbReference type="GO" id="GO:0006352">
    <property type="term" value="P:DNA-templated transcription initiation"/>
    <property type="evidence" value="ECO:0007669"/>
    <property type="project" value="InterPro"/>
</dbReference>
<dbReference type="AlphaFoldDB" id="A0A2A4GDA7"/>
<organism evidence="7 8">
    <name type="scientific">Sediminicola luteus</name>
    <dbReference type="NCBI Taxonomy" id="319238"/>
    <lineage>
        <taxon>Bacteria</taxon>
        <taxon>Pseudomonadati</taxon>
        <taxon>Bacteroidota</taxon>
        <taxon>Flavobacteriia</taxon>
        <taxon>Flavobacteriales</taxon>
        <taxon>Flavobacteriaceae</taxon>
        <taxon>Sediminicola</taxon>
    </lineage>
</organism>
<sequence length="182" mass="21284">MDRGKEMRLLEALRGGSEKAFESVYRKHRAVFLNFGRKYGLNDHDLLDIYQEAYIVFYQNVASGKLQELKSSIGTYILAIGKNKIREHLRKTGRLVYADTILDNQTEEESVFDGEEETPTERQRILAHQFALLGKKCQEVLKWFYYQGYDIATIRKKGNYSSDNVVKSQKSRCLKTLKERMR</sequence>
<evidence type="ECO:0000256" key="1">
    <source>
        <dbReference type="ARBA" id="ARBA00010641"/>
    </source>
</evidence>
<name>A0A2A4GDA7_9FLAO</name>
<dbReference type="InterPro" id="IPR013324">
    <property type="entry name" value="RNA_pol_sigma_r3/r4-like"/>
</dbReference>
<dbReference type="InterPro" id="IPR039425">
    <property type="entry name" value="RNA_pol_sigma-70-like"/>
</dbReference>
<dbReference type="Proteomes" id="UP000219559">
    <property type="component" value="Unassembled WGS sequence"/>
</dbReference>
<dbReference type="Pfam" id="PF04542">
    <property type="entry name" value="Sigma70_r2"/>
    <property type="match status" value="1"/>
</dbReference>
<protein>
    <recommendedName>
        <fullName evidence="6">RNA polymerase sigma-70 region 2 domain-containing protein</fullName>
    </recommendedName>
</protein>
<dbReference type="SUPFAM" id="SSF88659">
    <property type="entry name" value="Sigma3 and sigma4 domains of RNA polymerase sigma factors"/>
    <property type="match status" value="1"/>
</dbReference>
<keyword evidence="4" id="KW-0238">DNA-binding</keyword>
<evidence type="ECO:0000259" key="6">
    <source>
        <dbReference type="Pfam" id="PF04542"/>
    </source>
</evidence>
<keyword evidence="5" id="KW-0804">Transcription</keyword>
<dbReference type="EMBL" id="NBWU01000001">
    <property type="protein sequence ID" value="PCE65732.1"/>
    <property type="molecule type" value="Genomic_DNA"/>
</dbReference>
<evidence type="ECO:0000313" key="8">
    <source>
        <dbReference type="Proteomes" id="UP000219559"/>
    </source>
</evidence>
<keyword evidence="2" id="KW-0805">Transcription regulation</keyword>
<reference evidence="7 8" key="1">
    <citation type="submission" date="2017-04" db="EMBL/GenBank/DDBJ databases">
        <title>A new member of the family Flavobacteriaceae isolated from ascidians.</title>
        <authorList>
            <person name="Chen L."/>
        </authorList>
    </citation>
    <scope>NUCLEOTIDE SEQUENCE [LARGE SCALE GENOMIC DNA]</scope>
    <source>
        <strain evidence="7 8">HQA918</strain>
    </source>
</reference>
<keyword evidence="3" id="KW-0731">Sigma factor</keyword>
<comment type="caution">
    <text evidence="7">The sequence shown here is derived from an EMBL/GenBank/DDBJ whole genome shotgun (WGS) entry which is preliminary data.</text>
</comment>
<dbReference type="InterPro" id="IPR014284">
    <property type="entry name" value="RNA_pol_sigma-70_dom"/>
</dbReference>
<keyword evidence="8" id="KW-1185">Reference proteome</keyword>
<comment type="similarity">
    <text evidence="1">Belongs to the sigma-70 factor family. ECF subfamily.</text>
</comment>
<gene>
    <name evidence="7" type="ORF">B7P33_00040</name>
</gene>
<dbReference type="InterPro" id="IPR036388">
    <property type="entry name" value="WH-like_DNA-bd_sf"/>
</dbReference>
<dbReference type="Gene3D" id="1.10.1740.10">
    <property type="match status" value="1"/>
</dbReference>
<dbReference type="OrthoDB" id="1099849at2"/>
<evidence type="ECO:0000256" key="5">
    <source>
        <dbReference type="ARBA" id="ARBA00023163"/>
    </source>
</evidence>
<evidence type="ECO:0000256" key="2">
    <source>
        <dbReference type="ARBA" id="ARBA00023015"/>
    </source>
</evidence>
<feature type="domain" description="RNA polymerase sigma-70 region 2" evidence="6">
    <location>
        <begin position="25"/>
        <end position="94"/>
    </location>
</feature>
<dbReference type="SUPFAM" id="SSF88946">
    <property type="entry name" value="Sigma2 domain of RNA polymerase sigma factors"/>
    <property type="match status" value="1"/>
</dbReference>
<accession>A0A2A4GDA7</accession>